<dbReference type="GO" id="GO:0016020">
    <property type="term" value="C:membrane"/>
    <property type="evidence" value="ECO:0007669"/>
    <property type="project" value="UniProtKB-SubCell"/>
</dbReference>
<evidence type="ECO:0000256" key="6">
    <source>
        <dbReference type="ARBA" id="ARBA00023136"/>
    </source>
</evidence>
<evidence type="ECO:0000256" key="3">
    <source>
        <dbReference type="ARBA" id="ARBA00004370"/>
    </source>
</evidence>
<name>A0AAN7H5A9_9PEZI</name>
<dbReference type="Gene3D" id="3.40.50.1820">
    <property type="entry name" value="alpha/beta hydrolase"/>
    <property type="match status" value="1"/>
</dbReference>
<keyword evidence="8" id="KW-1185">Reference proteome</keyword>
<evidence type="ECO:0000313" key="7">
    <source>
        <dbReference type="EMBL" id="KAK4228034.1"/>
    </source>
</evidence>
<dbReference type="Proteomes" id="UP001301958">
    <property type="component" value="Unassembled WGS sequence"/>
</dbReference>
<proteinExistence type="predicted"/>
<evidence type="ECO:0000256" key="1">
    <source>
        <dbReference type="ARBA" id="ARBA00004173"/>
    </source>
</evidence>
<dbReference type="GO" id="GO:0005783">
    <property type="term" value="C:endoplasmic reticulum"/>
    <property type="evidence" value="ECO:0007669"/>
    <property type="project" value="UniProtKB-SubCell"/>
</dbReference>
<feature type="non-terminal residue" evidence="7">
    <location>
        <position position="367"/>
    </location>
</feature>
<evidence type="ECO:0000256" key="2">
    <source>
        <dbReference type="ARBA" id="ARBA00004240"/>
    </source>
</evidence>
<keyword evidence="4" id="KW-0256">Endoplasmic reticulum</keyword>
<gene>
    <name evidence="7" type="ORF">QBC38DRAFT_525009</name>
</gene>
<comment type="subcellular location">
    <subcellularLocation>
        <location evidence="2">Endoplasmic reticulum</location>
    </subcellularLocation>
    <subcellularLocation>
        <location evidence="3">Membrane</location>
    </subcellularLocation>
    <subcellularLocation>
        <location evidence="1">Mitochondrion</location>
    </subcellularLocation>
</comment>
<evidence type="ECO:0000256" key="5">
    <source>
        <dbReference type="ARBA" id="ARBA00023128"/>
    </source>
</evidence>
<dbReference type="PANTHER" id="PTHR48182">
    <property type="entry name" value="PROTEIN SERAC1"/>
    <property type="match status" value="1"/>
</dbReference>
<evidence type="ECO:0000313" key="8">
    <source>
        <dbReference type="Proteomes" id="UP001301958"/>
    </source>
</evidence>
<protein>
    <recommendedName>
        <fullName evidence="9">DUF676 domain-containing protein</fullName>
    </recommendedName>
</protein>
<comment type="caution">
    <text evidence="7">The sequence shown here is derived from an EMBL/GenBank/DDBJ whole genome shotgun (WGS) entry which is preliminary data.</text>
</comment>
<dbReference type="PANTHER" id="PTHR48182:SF2">
    <property type="entry name" value="PROTEIN SERAC1"/>
    <property type="match status" value="1"/>
</dbReference>
<evidence type="ECO:0000256" key="4">
    <source>
        <dbReference type="ARBA" id="ARBA00022824"/>
    </source>
</evidence>
<keyword evidence="6" id="KW-0472">Membrane</keyword>
<sequence length="367" mass="40710">MPRIRKRLVLKVLHDPTEVNPNAASPTVEEGDPFKTWSTSPLTPTEPGICWPKDLLPQKLTNIRVLSFGYNADIYLNQSKAGIRANAEFLLNQLKNQREDDPSRPIVFVAHRLGGLIVKQLLSFANFDGDRHGEIGSATKDILFFDTPNNAVDEKKWKLLAGAYRPYETKAEGPVAGLVVALTKEARDLAEVNEDFVHTSEKYPIFNFYATEPFPGTNSTIVNQQAARMFSIGEEGIPVDSDHVDMCRMEELDDGTFLDVVRCIKRVVPNCEFVGRAGQRLPADTIRIQLAMGSFTANQVEDEDATWVDELVQRGKAKTRRDASGGEIASPESGAVVHDCTEGQVNSLGDMLTHDVERIGNEKSKQK</sequence>
<dbReference type="InterPro" id="IPR029058">
    <property type="entry name" value="AB_hydrolase_fold"/>
</dbReference>
<accession>A0AAN7H5A9</accession>
<dbReference type="EMBL" id="MU865323">
    <property type="protein sequence ID" value="KAK4228034.1"/>
    <property type="molecule type" value="Genomic_DNA"/>
</dbReference>
<evidence type="ECO:0008006" key="9">
    <source>
        <dbReference type="Google" id="ProtNLM"/>
    </source>
</evidence>
<reference evidence="7" key="2">
    <citation type="submission" date="2023-05" db="EMBL/GenBank/DDBJ databases">
        <authorList>
            <consortium name="Lawrence Berkeley National Laboratory"/>
            <person name="Steindorff A."/>
            <person name="Hensen N."/>
            <person name="Bonometti L."/>
            <person name="Westerberg I."/>
            <person name="Brannstrom I.O."/>
            <person name="Guillou S."/>
            <person name="Cros-Aarteil S."/>
            <person name="Calhoun S."/>
            <person name="Haridas S."/>
            <person name="Kuo A."/>
            <person name="Mondo S."/>
            <person name="Pangilinan J."/>
            <person name="Riley R."/>
            <person name="Labutti K."/>
            <person name="Andreopoulos B."/>
            <person name="Lipzen A."/>
            <person name="Chen C."/>
            <person name="Yanf M."/>
            <person name="Daum C."/>
            <person name="Ng V."/>
            <person name="Clum A."/>
            <person name="Ohm R."/>
            <person name="Martin F."/>
            <person name="Silar P."/>
            <person name="Natvig D."/>
            <person name="Lalanne C."/>
            <person name="Gautier V."/>
            <person name="Ament-Velasquez S.L."/>
            <person name="Kruys A."/>
            <person name="Hutchinson M.I."/>
            <person name="Powell A.J."/>
            <person name="Barry K."/>
            <person name="Miller A.N."/>
            <person name="Grigoriev I.V."/>
            <person name="Debuchy R."/>
            <person name="Gladieux P."/>
            <person name="Thoren M.H."/>
            <person name="Johannesson H."/>
        </authorList>
    </citation>
    <scope>NUCLEOTIDE SEQUENCE</scope>
    <source>
        <strain evidence="7">CBS 990.96</strain>
    </source>
</reference>
<keyword evidence="5" id="KW-0496">Mitochondrion</keyword>
<dbReference type="SUPFAM" id="SSF53474">
    <property type="entry name" value="alpha/beta-Hydrolases"/>
    <property type="match status" value="1"/>
</dbReference>
<organism evidence="7 8">
    <name type="scientific">Podospora fimiseda</name>
    <dbReference type="NCBI Taxonomy" id="252190"/>
    <lineage>
        <taxon>Eukaryota</taxon>
        <taxon>Fungi</taxon>
        <taxon>Dikarya</taxon>
        <taxon>Ascomycota</taxon>
        <taxon>Pezizomycotina</taxon>
        <taxon>Sordariomycetes</taxon>
        <taxon>Sordariomycetidae</taxon>
        <taxon>Sordariales</taxon>
        <taxon>Podosporaceae</taxon>
        <taxon>Podospora</taxon>
    </lineage>
</organism>
<reference evidence="7" key="1">
    <citation type="journal article" date="2023" name="Mol. Phylogenet. Evol.">
        <title>Genome-scale phylogeny and comparative genomics of the fungal order Sordariales.</title>
        <authorList>
            <person name="Hensen N."/>
            <person name="Bonometti L."/>
            <person name="Westerberg I."/>
            <person name="Brannstrom I.O."/>
            <person name="Guillou S."/>
            <person name="Cros-Aarteil S."/>
            <person name="Calhoun S."/>
            <person name="Haridas S."/>
            <person name="Kuo A."/>
            <person name="Mondo S."/>
            <person name="Pangilinan J."/>
            <person name="Riley R."/>
            <person name="LaButti K."/>
            <person name="Andreopoulos B."/>
            <person name="Lipzen A."/>
            <person name="Chen C."/>
            <person name="Yan M."/>
            <person name="Daum C."/>
            <person name="Ng V."/>
            <person name="Clum A."/>
            <person name="Steindorff A."/>
            <person name="Ohm R.A."/>
            <person name="Martin F."/>
            <person name="Silar P."/>
            <person name="Natvig D.O."/>
            <person name="Lalanne C."/>
            <person name="Gautier V."/>
            <person name="Ament-Velasquez S.L."/>
            <person name="Kruys A."/>
            <person name="Hutchinson M.I."/>
            <person name="Powell A.J."/>
            <person name="Barry K."/>
            <person name="Miller A.N."/>
            <person name="Grigoriev I.V."/>
            <person name="Debuchy R."/>
            <person name="Gladieux P."/>
            <person name="Hiltunen Thoren M."/>
            <person name="Johannesson H."/>
        </authorList>
    </citation>
    <scope>NUCLEOTIDE SEQUENCE</scope>
    <source>
        <strain evidence="7">CBS 990.96</strain>
    </source>
</reference>
<dbReference type="AlphaFoldDB" id="A0AAN7H5A9"/>
<dbReference type="InterPro" id="IPR052374">
    <property type="entry name" value="SERAC1"/>
</dbReference>
<dbReference type="GO" id="GO:0005739">
    <property type="term" value="C:mitochondrion"/>
    <property type="evidence" value="ECO:0007669"/>
    <property type="project" value="UniProtKB-SubCell"/>
</dbReference>